<comment type="caution">
    <text evidence="1">The sequence shown here is derived from an EMBL/GenBank/DDBJ whole genome shotgun (WGS) entry which is preliminary data.</text>
</comment>
<dbReference type="NCBIfam" id="NF004347">
    <property type="entry name" value="PRK05728.1-4"/>
    <property type="match status" value="1"/>
</dbReference>
<organism evidence="1 2">
    <name type="scientific">Acidomonas methanolica NBRC 104435</name>
    <dbReference type="NCBI Taxonomy" id="1231351"/>
    <lineage>
        <taxon>Bacteria</taxon>
        <taxon>Pseudomonadati</taxon>
        <taxon>Pseudomonadota</taxon>
        <taxon>Alphaproteobacteria</taxon>
        <taxon>Acetobacterales</taxon>
        <taxon>Acetobacteraceae</taxon>
        <taxon>Acidomonas</taxon>
    </lineage>
</organism>
<protein>
    <submittedName>
        <fullName evidence="1">DNA polymerase III subunit chi</fullName>
    </submittedName>
</protein>
<dbReference type="InterPro" id="IPR036768">
    <property type="entry name" value="PolIII_chi_sf"/>
</dbReference>
<name>A0A023D4Z7_ACIMT</name>
<dbReference type="OrthoDB" id="9795973at2"/>
<keyword evidence="2" id="KW-1185">Reference proteome</keyword>
<accession>A0A023D4Z7</accession>
<dbReference type="GO" id="GO:0003887">
    <property type="term" value="F:DNA-directed DNA polymerase activity"/>
    <property type="evidence" value="ECO:0007669"/>
    <property type="project" value="InterPro"/>
</dbReference>
<gene>
    <name evidence="1" type="ORF">Amme_054_025</name>
</gene>
<dbReference type="GO" id="GO:0003677">
    <property type="term" value="F:DNA binding"/>
    <property type="evidence" value="ECO:0007669"/>
    <property type="project" value="InterPro"/>
</dbReference>
<dbReference type="Gene3D" id="3.40.50.10110">
    <property type="entry name" value="DNA polymerase III subunit chi"/>
    <property type="match status" value="1"/>
</dbReference>
<dbReference type="GO" id="GO:0032298">
    <property type="term" value="P:positive regulation of DNA-templated DNA replication initiation"/>
    <property type="evidence" value="ECO:0007669"/>
    <property type="project" value="TreeGrafter"/>
</dbReference>
<dbReference type="RefSeq" id="WP_042058814.1">
    <property type="nucleotide sequence ID" value="NZ_BAND01000054.1"/>
</dbReference>
<reference evidence="2" key="1">
    <citation type="journal article" date="2014" name="FEMS Microbiol. Lett.">
        <title>Draft Genomic DNA Sequence of the Facultatively Methylotrophic Bacterium Acidomonas methanolica type strain MB58.</title>
        <authorList>
            <person name="Higashiura N."/>
            <person name="Hadano H."/>
            <person name="Hirakawa H."/>
            <person name="Matsutani M."/>
            <person name="Takabe S."/>
            <person name="Matsushita K."/>
            <person name="Azuma Y."/>
        </authorList>
    </citation>
    <scope>NUCLEOTIDE SEQUENCE [LARGE SCALE GENOMIC DNA]</scope>
    <source>
        <strain evidence="2">MB58</strain>
    </source>
</reference>
<dbReference type="Proteomes" id="UP000019760">
    <property type="component" value="Unassembled WGS sequence"/>
</dbReference>
<dbReference type="PANTHER" id="PTHR38767">
    <property type="entry name" value="DNA POLYMERASE III SUBUNIT CHI"/>
    <property type="match status" value="1"/>
</dbReference>
<dbReference type="GO" id="GO:0006260">
    <property type="term" value="P:DNA replication"/>
    <property type="evidence" value="ECO:0007669"/>
    <property type="project" value="InterPro"/>
</dbReference>
<dbReference type="PANTHER" id="PTHR38767:SF1">
    <property type="entry name" value="DNA POLYMERASE III SUBUNIT CHI"/>
    <property type="match status" value="1"/>
</dbReference>
<evidence type="ECO:0000313" key="1">
    <source>
        <dbReference type="EMBL" id="GAJ29223.1"/>
    </source>
</evidence>
<evidence type="ECO:0000313" key="2">
    <source>
        <dbReference type="Proteomes" id="UP000019760"/>
    </source>
</evidence>
<proteinExistence type="predicted"/>
<dbReference type="AlphaFoldDB" id="A0A023D4Z7"/>
<dbReference type="SUPFAM" id="SSF102400">
    <property type="entry name" value="DNA polymerase III chi subunit"/>
    <property type="match status" value="1"/>
</dbReference>
<dbReference type="InterPro" id="IPR007459">
    <property type="entry name" value="DNA_pol3_chi"/>
</dbReference>
<sequence>MSEIGFYHLTRSTLAEALPALLGRTLDAGERAVVRCRDGAEVKTLDDALWRAREPVWLPHGSRAMGHGPRQPIWLTEGEDVPNGAAFLFLPDGGPEAVWAAEALGAFRRVFDLFDGGDEAAVARARARWRAAKAAGHGMAYWQQQPRGWKRSA</sequence>
<reference evidence="1 2" key="2">
    <citation type="journal article" date="2014" name="FEMS Microbiol. Lett.">
        <title>Draft genomic DNA sequence of the facultatively methylotrophic bacterium Acidomonas methanolica type strain MB58.</title>
        <authorList>
            <person name="Higashiura N."/>
            <person name="Hadano H."/>
            <person name="Hirakawa H."/>
            <person name="Matsutani M."/>
            <person name="Takabe S."/>
            <person name="Matsushita K."/>
            <person name="Azuma Y."/>
        </authorList>
    </citation>
    <scope>NUCLEOTIDE SEQUENCE [LARGE SCALE GENOMIC DNA]</scope>
    <source>
        <strain evidence="1 2">MB58</strain>
    </source>
</reference>
<dbReference type="Pfam" id="PF04364">
    <property type="entry name" value="DNA_pol3_chi"/>
    <property type="match status" value="1"/>
</dbReference>
<dbReference type="EMBL" id="BAND01000054">
    <property type="protein sequence ID" value="GAJ29223.1"/>
    <property type="molecule type" value="Genomic_DNA"/>
</dbReference>